<dbReference type="InterPro" id="IPR001734">
    <property type="entry name" value="Na/solute_symporter"/>
</dbReference>
<comment type="similarity">
    <text evidence="2 13">Belongs to the sodium:solute symporter (SSF) (TC 2.A.21) family.</text>
</comment>
<sequence>MTIIDFLVLGLYFAVTLGAGLWFARESSSGLRSYFLGDNRQKWWMLACSGSSTNYSVDGTVWMISMLMVLGMKSWWTTMIWWMPSSIVLMSFTAIWIRRTGVMTAAELNVVRFGKGTGAKAARTGFALMITVFSIAQLCMAYVVIHKFATIFEFPGHASALTIVGVTGVYVMIGGFRGVIVTDFIQNVLLVVVSVMIGVICMMHYSADEVHQAVASGSGATEVTTEYWKSLRYDATPQLGAFESSEVYNGWKDFGGAALAWSLVGLIGCFGGAGGRYGEQRYLAARNAKQAAWQAGLWSVLAIPRWIVIAGLAYLGLTLFRDSALLDPDSVYPLFVKSSLLIPGIKGLVIATLAAAFMSTFSSEVNATASMMVRDIWQPLTSKGDGDEGQSMVVSYMTSGILVGGCMICGYFFAENSSLNAIWTWMLGGLLACYVIPLALRWYWGRMNGWGFAIGSVSGLIPALMLLYKKFASADAMVQSIPDDMFTYGILAISLVTCVLASLLTKPVEPECIDTFYCRVRPFGLWKEIRLRAMSSGQPVNEPIPFGRAMLNLVVGCVAIYSLYMAPVYFLGKWYLESAVCFAVFSVMSFTLYHTWLKKLPEQ</sequence>
<evidence type="ECO:0000256" key="13">
    <source>
        <dbReference type="RuleBase" id="RU362091"/>
    </source>
</evidence>
<keyword evidence="9" id="KW-0406">Ion transport</keyword>
<evidence type="ECO:0000256" key="3">
    <source>
        <dbReference type="ARBA" id="ARBA00022448"/>
    </source>
</evidence>
<keyword evidence="3" id="KW-0813">Transport</keyword>
<reference evidence="15 16" key="1">
    <citation type="submission" date="2020-07" db="EMBL/GenBank/DDBJ databases">
        <title>Roseicoccus Jingziensis gen. nov., sp. nov., isolated from coastal seawater.</title>
        <authorList>
            <person name="Feng X."/>
        </authorList>
    </citation>
    <scope>NUCLEOTIDE SEQUENCE [LARGE SCALE GENOMIC DNA]</scope>
    <source>
        <strain evidence="15 16">N1E253</strain>
    </source>
</reference>
<evidence type="ECO:0000256" key="2">
    <source>
        <dbReference type="ARBA" id="ARBA00006434"/>
    </source>
</evidence>
<dbReference type="InterPro" id="IPR038377">
    <property type="entry name" value="Na/Glc_symporter_sf"/>
</dbReference>
<keyword evidence="10 14" id="KW-0472">Membrane</keyword>
<dbReference type="GO" id="GO:0005298">
    <property type="term" value="F:proline:sodium symporter activity"/>
    <property type="evidence" value="ECO:0007669"/>
    <property type="project" value="TreeGrafter"/>
</dbReference>
<dbReference type="GO" id="GO:0005886">
    <property type="term" value="C:plasma membrane"/>
    <property type="evidence" value="ECO:0007669"/>
    <property type="project" value="UniProtKB-SubCell"/>
</dbReference>
<dbReference type="RefSeq" id="WP_178934650.1">
    <property type="nucleotide sequence ID" value="NZ_JACBAZ010000013.1"/>
</dbReference>
<feature type="transmembrane region" description="Helical" evidence="14">
    <location>
        <begin position="393"/>
        <end position="414"/>
    </location>
</feature>
<feature type="transmembrane region" description="Helical" evidence="14">
    <location>
        <begin position="549"/>
        <end position="570"/>
    </location>
</feature>
<dbReference type="Proteomes" id="UP000557872">
    <property type="component" value="Unassembled WGS sequence"/>
</dbReference>
<dbReference type="InterPro" id="IPR050277">
    <property type="entry name" value="Sodium:Solute_Symporter"/>
</dbReference>
<evidence type="ECO:0000256" key="8">
    <source>
        <dbReference type="ARBA" id="ARBA00023053"/>
    </source>
</evidence>
<evidence type="ECO:0000256" key="9">
    <source>
        <dbReference type="ARBA" id="ARBA00023065"/>
    </source>
</evidence>
<evidence type="ECO:0000313" key="15">
    <source>
        <dbReference type="EMBL" id="NWK57500.1"/>
    </source>
</evidence>
<dbReference type="GO" id="GO:0015824">
    <property type="term" value="P:proline transport"/>
    <property type="evidence" value="ECO:0007669"/>
    <property type="project" value="TreeGrafter"/>
</dbReference>
<evidence type="ECO:0000256" key="6">
    <source>
        <dbReference type="ARBA" id="ARBA00022847"/>
    </source>
</evidence>
<proteinExistence type="inferred from homology"/>
<feature type="transmembrane region" description="Helical" evidence="14">
    <location>
        <begin position="340"/>
        <end position="361"/>
    </location>
</feature>
<keyword evidence="6" id="KW-0769">Symport</keyword>
<keyword evidence="8" id="KW-0915">Sodium</keyword>
<gene>
    <name evidence="15" type="ORF">HW115_17920</name>
</gene>
<evidence type="ECO:0000256" key="11">
    <source>
        <dbReference type="ARBA" id="ARBA00023201"/>
    </source>
</evidence>
<dbReference type="EMBL" id="JACBAZ010000013">
    <property type="protein sequence ID" value="NWK57500.1"/>
    <property type="molecule type" value="Genomic_DNA"/>
</dbReference>
<evidence type="ECO:0008006" key="17">
    <source>
        <dbReference type="Google" id="ProtNLM"/>
    </source>
</evidence>
<evidence type="ECO:0000256" key="12">
    <source>
        <dbReference type="ARBA" id="ARBA00033708"/>
    </source>
</evidence>
<evidence type="ECO:0000256" key="7">
    <source>
        <dbReference type="ARBA" id="ARBA00022989"/>
    </source>
</evidence>
<feature type="transmembrane region" description="Helical" evidence="14">
    <location>
        <begin position="576"/>
        <end position="597"/>
    </location>
</feature>
<name>A0A851GRU9_9BACT</name>
<keyword evidence="11" id="KW-0739">Sodium transport</keyword>
<evidence type="ECO:0000256" key="1">
    <source>
        <dbReference type="ARBA" id="ARBA00004651"/>
    </source>
</evidence>
<feature type="transmembrane region" description="Helical" evidence="14">
    <location>
        <begin position="254"/>
        <end position="274"/>
    </location>
</feature>
<evidence type="ECO:0000256" key="14">
    <source>
        <dbReference type="SAM" id="Phobius"/>
    </source>
</evidence>
<comment type="subcellular location">
    <subcellularLocation>
        <location evidence="1">Cell membrane</location>
        <topology evidence="1">Multi-pass membrane protein</topology>
    </subcellularLocation>
</comment>
<dbReference type="Pfam" id="PF00474">
    <property type="entry name" value="SSF"/>
    <property type="match status" value="1"/>
</dbReference>
<dbReference type="GO" id="GO:0015193">
    <property type="term" value="F:L-proline transmembrane transporter activity"/>
    <property type="evidence" value="ECO:0007669"/>
    <property type="project" value="TreeGrafter"/>
</dbReference>
<dbReference type="AlphaFoldDB" id="A0A851GRU9"/>
<feature type="transmembrane region" description="Helical" evidence="14">
    <location>
        <begin position="6"/>
        <end position="24"/>
    </location>
</feature>
<feature type="transmembrane region" description="Helical" evidence="14">
    <location>
        <begin position="447"/>
        <end position="465"/>
    </location>
</feature>
<protein>
    <recommendedName>
        <fullName evidence="17">Sodium:solute symporter</fullName>
    </recommendedName>
</protein>
<feature type="transmembrane region" description="Helical" evidence="14">
    <location>
        <begin position="157"/>
        <end position="176"/>
    </location>
</feature>
<keyword evidence="4" id="KW-1003">Cell membrane</keyword>
<keyword evidence="7 14" id="KW-1133">Transmembrane helix</keyword>
<keyword evidence="5 14" id="KW-0812">Transmembrane</keyword>
<comment type="catalytic activity">
    <reaction evidence="12">
        <text>L-proline(in) + Na(+)(in) = L-proline(out) + Na(+)(out)</text>
        <dbReference type="Rhea" id="RHEA:28967"/>
        <dbReference type="ChEBI" id="CHEBI:29101"/>
        <dbReference type="ChEBI" id="CHEBI:60039"/>
    </reaction>
</comment>
<comment type="caution">
    <text evidence="15">The sequence shown here is derived from an EMBL/GenBank/DDBJ whole genome shotgun (WGS) entry which is preliminary data.</text>
</comment>
<dbReference type="PANTHER" id="PTHR48086:SF3">
    <property type="entry name" value="SODIUM_PROLINE SYMPORTER"/>
    <property type="match status" value="1"/>
</dbReference>
<evidence type="ECO:0000256" key="4">
    <source>
        <dbReference type="ARBA" id="ARBA00022475"/>
    </source>
</evidence>
<keyword evidence="16" id="KW-1185">Reference proteome</keyword>
<dbReference type="Gene3D" id="1.20.1730.10">
    <property type="entry name" value="Sodium/glucose cotransporter"/>
    <property type="match status" value="1"/>
</dbReference>
<feature type="transmembrane region" description="Helical" evidence="14">
    <location>
        <begin position="485"/>
        <end position="504"/>
    </location>
</feature>
<evidence type="ECO:0000313" key="16">
    <source>
        <dbReference type="Proteomes" id="UP000557872"/>
    </source>
</evidence>
<feature type="transmembrane region" description="Helical" evidence="14">
    <location>
        <begin position="79"/>
        <end position="97"/>
    </location>
</feature>
<evidence type="ECO:0000256" key="5">
    <source>
        <dbReference type="ARBA" id="ARBA00022692"/>
    </source>
</evidence>
<organism evidence="15 16">
    <name type="scientific">Oceaniferula marina</name>
    <dbReference type="NCBI Taxonomy" id="2748318"/>
    <lineage>
        <taxon>Bacteria</taxon>
        <taxon>Pseudomonadati</taxon>
        <taxon>Verrucomicrobiota</taxon>
        <taxon>Verrucomicrobiia</taxon>
        <taxon>Verrucomicrobiales</taxon>
        <taxon>Verrucomicrobiaceae</taxon>
        <taxon>Oceaniferula</taxon>
    </lineage>
</organism>
<feature type="transmembrane region" description="Helical" evidence="14">
    <location>
        <begin position="420"/>
        <end position="440"/>
    </location>
</feature>
<dbReference type="PROSITE" id="PS50283">
    <property type="entry name" value="NA_SOLUT_SYMP_3"/>
    <property type="match status" value="1"/>
</dbReference>
<evidence type="ECO:0000256" key="10">
    <source>
        <dbReference type="ARBA" id="ARBA00023136"/>
    </source>
</evidence>
<feature type="transmembrane region" description="Helical" evidence="14">
    <location>
        <begin position="295"/>
        <end position="320"/>
    </location>
</feature>
<accession>A0A851GRU9</accession>
<feature type="transmembrane region" description="Helical" evidence="14">
    <location>
        <begin position="125"/>
        <end position="145"/>
    </location>
</feature>
<dbReference type="PANTHER" id="PTHR48086">
    <property type="entry name" value="SODIUM/PROLINE SYMPORTER-RELATED"/>
    <property type="match status" value="1"/>
</dbReference>
<feature type="transmembrane region" description="Helical" evidence="14">
    <location>
        <begin position="188"/>
        <end position="207"/>
    </location>
</feature>